<name>A0AAV7IIC6_COTGL</name>
<evidence type="ECO:0000313" key="2">
    <source>
        <dbReference type="EMBL" id="KAH0552211.1"/>
    </source>
</evidence>
<feature type="region of interest" description="Disordered" evidence="1">
    <location>
        <begin position="282"/>
        <end position="338"/>
    </location>
</feature>
<feature type="region of interest" description="Disordered" evidence="1">
    <location>
        <begin position="71"/>
        <end position="159"/>
    </location>
</feature>
<feature type="compositionally biased region" description="Basic and acidic residues" evidence="1">
    <location>
        <begin position="88"/>
        <end position="97"/>
    </location>
</feature>
<keyword evidence="3" id="KW-1185">Reference proteome</keyword>
<dbReference type="EMBL" id="JAHXZJ010001492">
    <property type="protein sequence ID" value="KAH0552211.1"/>
    <property type="molecule type" value="Genomic_DNA"/>
</dbReference>
<reference evidence="2 3" key="1">
    <citation type="journal article" date="2021" name="J. Hered.">
        <title>A chromosome-level genome assembly of the parasitoid wasp, Cotesia glomerata (Hymenoptera: Braconidae).</title>
        <authorList>
            <person name="Pinto B.J."/>
            <person name="Weis J.J."/>
            <person name="Gamble T."/>
            <person name="Ode P.J."/>
            <person name="Paul R."/>
            <person name="Zaspel J.M."/>
        </authorList>
    </citation>
    <scope>NUCLEOTIDE SEQUENCE [LARGE SCALE GENOMIC DNA]</scope>
    <source>
        <strain evidence="2">CgM1</strain>
    </source>
</reference>
<organism evidence="2 3">
    <name type="scientific">Cotesia glomerata</name>
    <name type="common">Lepidopteran parasitic wasp</name>
    <name type="synonym">Apanteles glomeratus</name>
    <dbReference type="NCBI Taxonomy" id="32391"/>
    <lineage>
        <taxon>Eukaryota</taxon>
        <taxon>Metazoa</taxon>
        <taxon>Ecdysozoa</taxon>
        <taxon>Arthropoda</taxon>
        <taxon>Hexapoda</taxon>
        <taxon>Insecta</taxon>
        <taxon>Pterygota</taxon>
        <taxon>Neoptera</taxon>
        <taxon>Endopterygota</taxon>
        <taxon>Hymenoptera</taxon>
        <taxon>Apocrita</taxon>
        <taxon>Ichneumonoidea</taxon>
        <taxon>Braconidae</taxon>
        <taxon>Microgastrinae</taxon>
        <taxon>Cotesia</taxon>
    </lineage>
</organism>
<accession>A0AAV7IIC6</accession>
<dbReference type="AlphaFoldDB" id="A0AAV7IIC6"/>
<sequence length="338" mass="36799">MKEAHTKDIEDDQEVNRGTITCYKNWIIYHVRYEIIQGVAVEENPDVQLIVPHPAEVKNDPGIQEVCLTASSNHGRGDKDAPQAVSKDVVRSTEGGDKGPPLVKDNLGGSGKDTLTPTNNQDVDKDASSTNPIDGATGVVDKDAQPPVDKDSEQSSTVPDTELLSLLGEIPSPNGPLGPDIHDAVAERWLSILKGGLSKEDRLELLKKYPPAKNCLSDTGKVLADLHHSISISRRQVIMINLNPIAKRIADDGKIDTLLFGANFSEALKSAETIEKSTKIISRTATRQSSSYQGTSSGRSYPTRPFGGSLNSKLPLRKKSSHMNSQRESQKSRTSYRR</sequence>
<comment type="caution">
    <text evidence="2">The sequence shown here is derived from an EMBL/GenBank/DDBJ whole genome shotgun (WGS) entry which is preliminary data.</text>
</comment>
<dbReference type="Proteomes" id="UP000826195">
    <property type="component" value="Unassembled WGS sequence"/>
</dbReference>
<feature type="compositionally biased region" description="Basic and acidic residues" evidence="1">
    <location>
        <begin position="140"/>
        <end position="153"/>
    </location>
</feature>
<feature type="compositionally biased region" description="Low complexity" evidence="1">
    <location>
        <begin position="286"/>
        <end position="301"/>
    </location>
</feature>
<proteinExistence type="predicted"/>
<evidence type="ECO:0000256" key="1">
    <source>
        <dbReference type="SAM" id="MobiDB-lite"/>
    </source>
</evidence>
<evidence type="ECO:0000313" key="3">
    <source>
        <dbReference type="Proteomes" id="UP000826195"/>
    </source>
</evidence>
<protein>
    <submittedName>
        <fullName evidence="2">Uncharacterized protein</fullName>
    </submittedName>
</protein>
<gene>
    <name evidence="2" type="ORF">KQX54_007217</name>
</gene>